<dbReference type="Pfam" id="PF20732">
    <property type="entry name" value="NamZ_C"/>
    <property type="match status" value="1"/>
</dbReference>
<dbReference type="KEGG" id="pnl:PNK_2314"/>
<dbReference type="PATRIC" id="fig|389348.3.peg.2598"/>
<organism evidence="3 4">
    <name type="scientific">Candidatus Protochlamydia naegleriophila</name>
    <dbReference type="NCBI Taxonomy" id="389348"/>
    <lineage>
        <taxon>Bacteria</taxon>
        <taxon>Pseudomonadati</taxon>
        <taxon>Chlamydiota</taxon>
        <taxon>Chlamydiia</taxon>
        <taxon>Parachlamydiales</taxon>
        <taxon>Parachlamydiaceae</taxon>
        <taxon>Candidatus Protochlamydia</taxon>
    </lineage>
</organism>
<evidence type="ECO:0000313" key="3">
    <source>
        <dbReference type="EMBL" id="CUI17912.1"/>
    </source>
</evidence>
<sequence length="403" mass="45670">MQATLCAQVKVGVDRLFTSEYVHVVRNKRVGLVTNHTAINAQGQSTIDCFKKQASTYNFKLSALFAPEHGLNGAQYADEKVPDAQEDGIPVYSLHGSTRRPSAQMLRNLDLIVFDIQDIGSRSYTYISTLFYVMEEAAKHKLPVIVLDRPNPLNGHTIDGPLMEERWRSFVGYINVPYCHGMTVGELAAYFNGEYRIGCLLTVIPMQGWQRHMTFADTGLTWIPTSPHIPESQTAFYYPTTGLLGELQLVNIGIGYTLPFKVVGAPWIDAKLFANKLNEQNFPGVNFHPFYYRPFFGRFAHQDCQGVLIVITNSKSYLPVTTQYLLIGMLKTLYPKEFQEAFAQASHRQDMFNKVNGTAEVYRILKDEKYVTWKLGALHKQERAAYCTKRRAYLITTYGSSDP</sequence>
<dbReference type="PANTHER" id="PTHR42915">
    <property type="entry name" value="HYPOTHETICAL 460 KDA PROTEIN IN FEUA-SIGW INTERGENIC REGION [PRECURSOR]"/>
    <property type="match status" value="1"/>
</dbReference>
<dbReference type="Proteomes" id="UP000069902">
    <property type="component" value="Chromosome cPNK"/>
</dbReference>
<dbReference type="InterPro" id="IPR048502">
    <property type="entry name" value="NamZ_N"/>
</dbReference>
<keyword evidence="4" id="KW-1185">Reference proteome</keyword>
<dbReference type="EMBL" id="LN879502">
    <property type="protein sequence ID" value="CUI17912.1"/>
    <property type="molecule type" value="Genomic_DNA"/>
</dbReference>
<feature type="domain" description="Peptidoglycan beta-N-acetylmuramidase NamZ C-terminal" evidence="2">
    <location>
        <begin position="237"/>
        <end position="395"/>
    </location>
</feature>
<evidence type="ECO:0000259" key="1">
    <source>
        <dbReference type="Pfam" id="PF07075"/>
    </source>
</evidence>
<protein>
    <recommendedName>
        <fullName evidence="5">DUF1343 domain-containing protein</fullName>
    </recommendedName>
</protein>
<dbReference type="Gene3D" id="3.90.1150.140">
    <property type="match status" value="1"/>
</dbReference>
<dbReference type="STRING" id="389348.PNK_2314"/>
<dbReference type="Gene3D" id="3.40.50.12170">
    <property type="entry name" value="Uncharacterised protein PF07075, DUF1343"/>
    <property type="match status" value="1"/>
</dbReference>
<dbReference type="AlphaFoldDB" id="A0A0U5JDF5"/>
<dbReference type="PIRSF" id="PIRSF016719">
    <property type="entry name" value="UCP016719"/>
    <property type="match status" value="1"/>
</dbReference>
<evidence type="ECO:0000313" key="4">
    <source>
        <dbReference type="Proteomes" id="UP000069902"/>
    </source>
</evidence>
<proteinExistence type="predicted"/>
<accession>A0A0U5JDF5</accession>
<dbReference type="InterPro" id="IPR008302">
    <property type="entry name" value="NamZ"/>
</dbReference>
<dbReference type="PANTHER" id="PTHR42915:SF1">
    <property type="entry name" value="PEPTIDOGLYCAN BETA-N-ACETYLMURAMIDASE NAMZ"/>
    <property type="match status" value="1"/>
</dbReference>
<evidence type="ECO:0008006" key="5">
    <source>
        <dbReference type="Google" id="ProtNLM"/>
    </source>
</evidence>
<dbReference type="InterPro" id="IPR048503">
    <property type="entry name" value="NamZ_C"/>
</dbReference>
<gene>
    <name evidence="3" type="ORF">PNK_2314</name>
</gene>
<evidence type="ECO:0000259" key="2">
    <source>
        <dbReference type="Pfam" id="PF20732"/>
    </source>
</evidence>
<name>A0A0U5JDF5_9BACT</name>
<dbReference type="Pfam" id="PF07075">
    <property type="entry name" value="NamZ_N"/>
    <property type="match status" value="1"/>
</dbReference>
<feature type="domain" description="Peptidoglycan beta-N-acetylmuramidase NamZ N-terminal" evidence="1">
    <location>
        <begin position="30"/>
        <end position="232"/>
    </location>
</feature>
<reference evidence="4" key="1">
    <citation type="submission" date="2015-09" db="EMBL/GenBank/DDBJ databases">
        <authorList>
            <person name="Bertelli C."/>
        </authorList>
    </citation>
    <scope>NUCLEOTIDE SEQUENCE [LARGE SCALE GENOMIC DNA]</scope>
    <source>
        <strain evidence="4">KNic</strain>
    </source>
</reference>
<dbReference type="GO" id="GO:0033922">
    <property type="term" value="F:peptidoglycan beta-N-acetylmuramidase activity"/>
    <property type="evidence" value="ECO:0007669"/>
    <property type="project" value="InterPro"/>
</dbReference>
<dbReference type="InParanoid" id="A0A0U5JDF5"/>